<organism evidence="3">
    <name type="scientific">Caenorhabditis brenneri</name>
    <name type="common">Nematode worm</name>
    <dbReference type="NCBI Taxonomy" id="135651"/>
    <lineage>
        <taxon>Eukaryota</taxon>
        <taxon>Metazoa</taxon>
        <taxon>Ecdysozoa</taxon>
        <taxon>Nematoda</taxon>
        <taxon>Chromadorea</taxon>
        <taxon>Rhabditida</taxon>
        <taxon>Rhabditina</taxon>
        <taxon>Rhabditomorpha</taxon>
        <taxon>Rhabditoidea</taxon>
        <taxon>Rhabditidae</taxon>
        <taxon>Peloderinae</taxon>
        <taxon>Caenorhabditis</taxon>
    </lineage>
</organism>
<evidence type="ECO:0000313" key="2">
    <source>
        <dbReference type="EMBL" id="EGT58050.1"/>
    </source>
</evidence>
<feature type="transmembrane region" description="Helical" evidence="1">
    <location>
        <begin position="135"/>
        <end position="152"/>
    </location>
</feature>
<dbReference type="STRING" id="135651.G0MHG3"/>
<dbReference type="AlphaFoldDB" id="G0MHG3"/>
<sequence>MEEASSSTGSLGGAGPSVPGFPPATESLLAQASLEPEKLALLQSQLQIPSLRHARVLMQRSSFEAARPISAEFRVHSFRVICVFPIHSLRCQPSFVCTNNFVKSLDHLLLLPFSSIRFFSKLSILGALSGVSSPISLPFFILFCLLVIHGMLKIES</sequence>
<protein>
    <submittedName>
        <fullName evidence="2">Uncharacterized protein</fullName>
    </submittedName>
</protein>
<reference evidence="3" key="1">
    <citation type="submission" date="2011-07" db="EMBL/GenBank/DDBJ databases">
        <authorList>
            <consortium name="Caenorhabditis brenneri Sequencing and Analysis Consortium"/>
            <person name="Wilson R.K."/>
        </authorList>
    </citation>
    <scope>NUCLEOTIDE SEQUENCE [LARGE SCALE GENOMIC DNA]</scope>
    <source>
        <strain evidence="3">PB2801</strain>
    </source>
</reference>
<evidence type="ECO:0000313" key="3">
    <source>
        <dbReference type="Proteomes" id="UP000008068"/>
    </source>
</evidence>
<keyword evidence="1" id="KW-1133">Transmembrane helix</keyword>
<accession>G0MHG3</accession>
<evidence type="ECO:0000256" key="1">
    <source>
        <dbReference type="SAM" id="Phobius"/>
    </source>
</evidence>
<keyword evidence="1" id="KW-0472">Membrane</keyword>
<keyword evidence="3" id="KW-1185">Reference proteome</keyword>
<dbReference type="Proteomes" id="UP000008068">
    <property type="component" value="Unassembled WGS sequence"/>
</dbReference>
<keyword evidence="1" id="KW-0812">Transmembrane</keyword>
<dbReference type="InParanoid" id="G0MHG3"/>
<dbReference type="HOGENOM" id="CLU_1688290_0_0_1"/>
<proteinExistence type="predicted"/>
<dbReference type="EMBL" id="GL379794">
    <property type="protein sequence ID" value="EGT58050.1"/>
    <property type="molecule type" value="Genomic_DNA"/>
</dbReference>
<name>G0MHG3_CAEBE</name>
<gene>
    <name evidence="2" type="ORF">CAEBREN_06369</name>
</gene>